<dbReference type="InterPro" id="IPR004358">
    <property type="entry name" value="Sig_transdc_His_kin-like_C"/>
</dbReference>
<dbReference type="InterPro" id="IPR003594">
    <property type="entry name" value="HATPase_dom"/>
</dbReference>
<dbReference type="EMBL" id="JBHXPM010000002">
    <property type="protein sequence ID" value="MFD3955058.1"/>
    <property type="molecule type" value="Genomic_DNA"/>
</dbReference>
<comment type="caution">
    <text evidence="14">The sequence shown here is derived from an EMBL/GenBank/DDBJ whole genome shotgun (WGS) entry which is preliminary data.</text>
</comment>
<evidence type="ECO:0000256" key="11">
    <source>
        <dbReference type="SAM" id="MobiDB-lite"/>
    </source>
</evidence>
<dbReference type="InterPro" id="IPR003661">
    <property type="entry name" value="HisK_dim/P_dom"/>
</dbReference>
<evidence type="ECO:0000313" key="14">
    <source>
        <dbReference type="EMBL" id="MFD3955058.1"/>
    </source>
</evidence>
<dbReference type="Proteomes" id="UP001598300">
    <property type="component" value="Unassembled WGS sequence"/>
</dbReference>
<dbReference type="InterPro" id="IPR036097">
    <property type="entry name" value="HisK_dim/P_sf"/>
</dbReference>
<dbReference type="PRINTS" id="PR00344">
    <property type="entry name" value="BCTRLSENSOR"/>
</dbReference>
<dbReference type="InterPro" id="IPR003660">
    <property type="entry name" value="HAMP_dom"/>
</dbReference>
<name>A0ABW6DQZ7_9ACTN</name>
<evidence type="ECO:0000256" key="8">
    <source>
        <dbReference type="ARBA" id="ARBA00022989"/>
    </source>
</evidence>
<keyword evidence="8" id="KW-1133">Transmembrane helix</keyword>
<evidence type="ECO:0000259" key="13">
    <source>
        <dbReference type="PROSITE" id="PS50885"/>
    </source>
</evidence>
<evidence type="ECO:0000256" key="2">
    <source>
        <dbReference type="ARBA" id="ARBA00004236"/>
    </source>
</evidence>
<feature type="compositionally biased region" description="Low complexity" evidence="11">
    <location>
        <begin position="97"/>
        <end position="113"/>
    </location>
</feature>
<comment type="subcellular location">
    <subcellularLocation>
        <location evidence="2">Cell membrane</location>
    </subcellularLocation>
</comment>
<dbReference type="CDD" id="cd00082">
    <property type="entry name" value="HisKA"/>
    <property type="match status" value="1"/>
</dbReference>
<dbReference type="PROSITE" id="PS50109">
    <property type="entry name" value="HIS_KIN"/>
    <property type="match status" value="1"/>
</dbReference>
<reference evidence="14 15" key="1">
    <citation type="submission" date="2024-09" db="EMBL/GenBank/DDBJ databases">
        <title>The Natural Products Discovery Center: Release of the First 8490 Sequenced Strains for Exploring Actinobacteria Biosynthetic Diversity.</title>
        <authorList>
            <person name="Kalkreuter E."/>
            <person name="Kautsar S.A."/>
            <person name="Yang D."/>
            <person name="Bader C.D."/>
            <person name="Teijaro C.N."/>
            <person name="Fluegel L."/>
            <person name="Davis C.M."/>
            <person name="Simpson J.R."/>
            <person name="Lauterbach L."/>
            <person name="Steele A.D."/>
            <person name="Gui C."/>
            <person name="Meng S."/>
            <person name="Li G."/>
            <person name="Viehrig K."/>
            <person name="Ye F."/>
            <person name="Su P."/>
            <person name="Kiefer A.F."/>
            <person name="Nichols A."/>
            <person name="Cepeda A.J."/>
            <person name="Yan W."/>
            <person name="Fan B."/>
            <person name="Jiang Y."/>
            <person name="Adhikari A."/>
            <person name="Zheng C.-J."/>
            <person name="Schuster L."/>
            <person name="Cowan T.M."/>
            <person name="Smanski M.J."/>
            <person name="Chevrette M.G."/>
            <person name="De Carvalho L.P.S."/>
            <person name="Shen B."/>
        </authorList>
    </citation>
    <scope>NUCLEOTIDE SEQUENCE [LARGE SCALE GENOMIC DNA]</scope>
    <source>
        <strain evidence="14 15">NPDC058584</strain>
    </source>
</reference>
<feature type="domain" description="HAMP" evidence="13">
    <location>
        <begin position="215"/>
        <end position="269"/>
    </location>
</feature>
<keyword evidence="10" id="KW-0472">Membrane</keyword>
<feature type="region of interest" description="Disordered" evidence="11">
    <location>
        <begin position="92"/>
        <end position="151"/>
    </location>
</feature>
<proteinExistence type="predicted"/>
<keyword evidence="4" id="KW-0597">Phosphoprotein</keyword>
<evidence type="ECO:0000313" key="15">
    <source>
        <dbReference type="Proteomes" id="UP001598300"/>
    </source>
</evidence>
<evidence type="ECO:0000256" key="3">
    <source>
        <dbReference type="ARBA" id="ARBA00012438"/>
    </source>
</evidence>
<dbReference type="GO" id="GO:0016301">
    <property type="term" value="F:kinase activity"/>
    <property type="evidence" value="ECO:0007669"/>
    <property type="project" value="UniProtKB-KW"/>
</dbReference>
<evidence type="ECO:0000256" key="7">
    <source>
        <dbReference type="ARBA" id="ARBA00022777"/>
    </source>
</evidence>
<dbReference type="SUPFAM" id="SSF47384">
    <property type="entry name" value="Homodimeric domain of signal transducing histidine kinase"/>
    <property type="match status" value="1"/>
</dbReference>
<keyword evidence="6" id="KW-0812">Transmembrane</keyword>
<dbReference type="Pfam" id="PF02518">
    <property type="entry name" value="HATPase_c"/>
    <property type="match status" value="1"/>
</dbReference>
<keyword evidence="9" id="KW-0902">Two-component regulatory system</keyword>
<sequence>MRSVRARAAIGATLVVAVALVAAGLAVLLVLRDNLIGQADLQAEVAAREVAGQLALDTRYEDLDLDDAEDHPVQVTDEEGRVLFVSKGLQAVSGTRSPGVSPVPSASVGATASPDDDDDDDDDDDGDDGGRPARGEVSSDDPDLSDGTATVDGKHADYRFAAVEATTSAGITLTVHAGAPLAPEQEAVDTVRGAMLTGLPVLLAVVAGVTWLVTRRALRPVEGIRREMAAITASEDLARRVPEPGSRDEIAALARTTNETLTVLEASVERQRRFVADASHELRSPIASLRTQLEVAEAHPELLDLPGAVADTVRLQALAADLLLLARLDAGEKPGAARLEVGALVREEVSQRAGDRIPVTVEVAEDAAYEVSGSRGQVARVVGNLLDNAQRHAEGLVAVSVAADGRGVRVEVRDDGAGVPEDERERIFERFVRLDDARSRDDGGAGLGLAIARDVAARHGGTLTVHRAPEGGAAFRLWLPRAA</sequence>
<dbReference type="SUPFAM" id="SSF55874">
    <property type="entry name" value="ATPase domain of HSP90 chaperone/DNA topoisomerase II/histidine kinase"/>
    <property type="match status" value="1"/>
</dbReference>
<evidence type="ECO:0000256" key="6">
    <source>
        <dbReference type="ARBA" id="ARBA00022692"/>
    </source>
</evidence>
<dbReference type="EC" id="2.7.13.3" evidence="3"/>
<dbReference type="RefSeq" id="WP_339152134.1">
    <property type="nucleotide sequence ID" value="NZ_JBHVRE010000008.1"/>
</dbReference>
<keyword evidence="5" id="KW-0808">Transferase</keyword>
<dbReference type="Gene3D" id="1.10.287.130">
    <property type="match status" value="1"/>
</dbReference>
<dbReference type="Gene3D" id="6.10.340.10">
    <property type="match status" value="1"/>
</dbReference>
<feature type="compositionally biased region" description="Acidic residues" evidence="11">
    <location>
        <begin position="114"/>
        <end position="127"/>
    </location>
</feature>
<dbReference type="PANTHER" id="PTHR45436:SF5">
    <property type="entry name" value="SENSOR HISTIDINE KINASE TRCS"/>
    <property type="match status" value="1"/>
</dbReference>
<dbReference type="Pfam" id="PF00512">
    <property type="entry name" value="HisKA"/>
    <property type="match status" value="1"/>
</dbReference>
<dbReference type="SMART" id="SM00388">
    <property type="entry name" value="HisKA"/>
    <property type="match status" value="1"/>
</dbReference>
<dbReference type="SMART" id="SM00304">
    <property type="entry name" value="HAMP"/>
    <property type="match status" value="1"/>
</dbReference>
<evidence type="ECO:0000256" key="1">
    <source>
        <dbReference type="ARBA" id="ARBA00000085"/>
    </source>
</evidence>
<dbReference type="InterPro" id="IPR005467">
    <property type="entry name" value="His_kinase_dom"/>
</dbReference>
<accession>A0ABW6DQZ7</accession>
<evidence type="ECO:0000256" key="5">
    <source>
        <dbReference type="ARBA" id="ARBA00022679"/>
    </source>
</evidence>
<dbReference type="PANTHER" id="PTHR45436">
    <property type="entry name" value="SENSOR HISTIDINE KINASE YKOH"/>
    <property type="match status" value="1"/>
</dbReference>
<evidence type="ECO:0000256" key="9">
    <source>
        <dbReference type="ARBA" id="ARBA00023012"/>
    </source>
</evidence>
<keyword evidence="7 14" id="KW-0418">Kinase</keyword>
<dbReference type="Pfam" id="PF00672">
    <property type="entry name" value="HAMP"/>
    <property type="match status" value="1"/>
</dbReference>
<protein>
    <recommendedName>
        <fullName evidence="3">histidine kinase</fullName>
        <ecNumber evidence="3">2.7.13.3</ecNumber>
    </recommendedName>
</protein>
<evidence type="ECO:0000256" key="10">
    <source>
        <dbReference type="ARBA" id="ARBA00023136"/>
    </source>
</evidence>
<dbReference type="InterPro" id="IPR050428">
    <property type="entry name" value="TCS_sensor_his_kinase"/>
</dbReference>
<feature type="domain" description="Histidine kinase" evidence="12">
    <location>
        <begin position="277"/>
        <end position="483"/>
    </location>
</feature>
<dbReference type="PROSITE" id="PS50885">
    <property type="entry name" value="HAMP"/>
    <property type="match status" value="1"/>
</dbReference>
<dbReference type="CDD" id="cd06225">
    <property type="entry name" value="HAMP"/>
    <property type="match status" value="1"/>
</dbReference>
<dbReference type="SMART" id="SM00387">
    <property type="entry name" value="HATPase_c"/>
    <property type="match status" value="1"/>
</dbReference>
<gene>
    <name evidence="14" type="ORF">ACFWR3_03115</name>
</gene>
<comment type="catalytic activity">
    <reaction evidence="1">
        <text>ATP + protein L-histidine = ADP + protein N-phospho-L-histidine.</text>
        <dbReference type="EC" id="2.7.13.3"/>
    </reaction>
</comment>
<evidence type="ECO:0000259" key="12">
    <source>
        <dbReference type="PROSITE" id="PS50109"/>
    </source>
</evidence>
<organism evidence="14 15">
    <name type="scientific">Streptomyces bacillaris</name>
    <dbReference type="NCBI Taxonomy" id="68179"/>
    <lineage>
        <taxon>Bacteria</taxon>
        <taxon>Bacillati</taxon>
        <taxon>Actinomycetota</taxon>
        <taxon>Actinomycetes</taxon>
        <taxon>Kitasatosporales</taxon>
        <taxon>Streptomycetaceae</taxon>
        <taxon>Streptomyces</taxon>
    </lineage>
</organism>
<dbReference type="InterPro" id="IPR036890">
    <property type="entry name" value="HATPase_C_sf"/>
</dbReference>
<keyword evidence="15" id="KW-1185">Reference proteome</keyword>
<dbReference type="Gene3D" id="3.30.565.10">
    <property type="entry name" value="Histidine kinase-like ATPase, C-terminal domain"/>
    <property type="match status" value="1"/>
</dbReference>
<evidence type="ECO:0000256" key="4">
    <source>
        <dbReference type="ARBA" id="ARBA00022553"/>
    </source>
</evidence>
<dbReference type="CDD" id="cd00075">
    <property type="entry name" value="HATPase"/>
    <property type="match status" value="1"/>
</dbReference>